<gene>
    <name evidence="1" type="ORF">SAMN04487860_110118</name>
</gene>
<name>A0A1M7KZ49_RUMFL</name>
<evidence type="ECO:0000313" key="2">
    <source>
        <dbReference type="Proteomes" id="UP000184394"/>
    </source>
</evidence>
<organism evidence="1 2">
    <name type="scientific">Ruminococcus flavefaciens</name>
    <dbReference type="NCBI Taxonomy" id="1265"/>
    <lineage>
        <taxon>Bacteria</taxon>
        <taxon>Bacillati</taxon>
        <taxon>Bacillota</taxon>
        <taxon>Clostridia</taxon>
        <taxon>Eubacteriales</taxon>
        <taxon>Oscillospiraceae</taxon>
        <taxon>Ruminococcus</taxon>
    </lineage>
</organism>
<sequence>MFIWGSKYPFTKSIISCEYNKNKIKEFTYSQKLVHFDGNAKKNMPIYRSNVKSALIYGIFFQKLLTLCE</sequence>
<dbReference type="EMBL" id="FRCT01000010">
    <property type="protein sequence ID" value="SHM70520.1"/>
    <property type="molecule type" value="Genomic_DNA"/>
</dbReference>
<evidence type="ECO:0000313" key="1">
    <source>
        <dbReference type="EMBL" id="SHM70520.1"/>
    </source>
</evidence>
<protein>
    <submittedName>
        <fullName evidence="1">Uncharacterized protein</fullName>
    </submittedName>
</protein>
<dbReference type="AlphaFoldDB" id="A0A1M7KZ49"/>
<reference evidence="1 2" key="1">
    <citation type="submission" date="2016-11" db="EMBL/GenBank/DDBJ databases">
        <authorList>
            <person name="Jaros S."/>
            <person name="Januszkiewicz K."/>
            <person name="Wedrychowicz H."/>
        </authorList>
    </citation>
    <scope>NUCLEOTIDE SEQUENCE [LARGE SCALE GENOMIC DNA]</scope>
    <source>
        <strain evidence="1 2">Y1</strain>
    </source>
</reference>
<dbReference type="Proteomes" id="UP000184394">
    <property type="component" value="Unassembled WGS sequence"/>
</dbReference>
<proteinExistence type="predicted"/>
<accession>A0A1M7KZ49</accession>